<name>A0A1R4J7N6_9LACT</name>
<protein>
    <submittedName>
        <fullName evidence="1">Uncharacterized protein</fullName>
    </submittedName>
</protein>
<reference evidence="1 2" key="1">
    <citation type="submission" date="2017-02" db="EMBL/GenBank/DDBJ databases">
        <authorList>
            <person name="Peterson S.W."/>
        </authorList>
    </citation>
    <scope>NUCLEOTIDE SEQUENCE [LARGE SCALE GENOMIC DNA]</scope>
    <source>
        <strain evidence="1 2">42ea</strain>
    </source>
</reference>
<dbReference type="Proteomes" id="UP000195611">
    <property type="component" value="Unassembled WGS sequence"/>
</dbReference>
<evidence type="ECO:0000313" key="1">
    <source>
        <dbReference type="EMBL" id="SJN28088.1"/>
    </source>
</evidence>
<sequence length="49" mass="6008">MNKKDFRSPETLDFSIFKDAYRTRLSKLDLAFHYPAIFKPEKWKQLEEK</sequence>
<organism evidence="1 2">
    <name type="scientific">Marinilactibacillus psychrotolerans 42ea</name>
    <dbReference type="NCBI Taxonomy" id="1255609"/>
    <lineage>
        <taxon>Bacteria</taxon>
        <taxon>Bacillati</taxon>
        <taxon>Bacillota</taxon>
        <taxon>Bacilli</taxon>
        <taxon>Lactobacillales</taxon>
        <taxon>Carnobacteriaceae</taxon>
        <taxon>Marinilactibacillus</taxon>
    </lineage>
</organism>
<dbReference type="EMBL" id="FUKW01000068">
    <property type="protein sequence ID" value="SJN28088.1"/>
    <property type="molecule type" value="Genomic_DNA"/>
</dbReference>
<dbReference type="AlphaFoldDB" id="A0A1R4J7N6"/>
<accession>A0A1R4J7N6</accession>
<gene>
    <name evidence="1" type="ORF">FM115_04265</name>
</gene>
<evidence type="ECO:0000313" key="2">
    <source>
        <dbReference type="Proteomes" id="UP000195611"/>
    </source>
</evidence>
<proteinExistence type="predicted"/>